<dbReference type="InterPro" id="IPR001789">
    <property type="entry name" value="Sig_transdc_resp-reg_receiver"/>
</dbReference>
<feature type="domain" description="Response regulatory" evidence="5">
    <location>
        <begin position="3"/>
        <end position="110"/>
    </location>
</feature>
<keyword evidence="1 3" id="KW-0597">Phosphoprotein</keyword>
<dbReference type="RefSeq" id="WP_223144674.1">
    <property type="nucleotide sequence ID" value="NZ_CP046884.1"/>
</dbReference>
<dbReference type="GO" id="GO:0003677">
    <property type="term" value="F:DNA binding"/>
    <property type="evidence" value="ECO:0007669"/>
    <property type="project" value="UniProtKB-KW"/>
</dbReference>
<evidence type="ECO:0000256" key="2">
    <source>
        <dbReference type="ARBA" id="ARBA00023125"/>
    </source>
</evidence>
<organism evidence="6 7">
    <name type="scientific">Corynebacterium poyangense</name>
    <dbReference type="NCBI Taxonomy" id="2684405"/>
    <lineage>
        <taxon>Bacteria</taxon>
        <taxon>Bacillati</taxon>
        <taxon>Actinomycetota</taxon>
        <taxon>Actinomycetes</taxon>
        <taxon>Mycobacteriales</taxon>
        <taxon>Corynebacteriaceae</taxon>
        <taxon>Corynebacterium</taxon>
    </lineage>
</organism>
<accession>A0A7H0SM36</accession>
<dbReference type="InterPro" id="IPR039420">
    <property type="entry name" value="WalR-like"/>
</dbReference>
<feature type="modified residue" description="4-aspartylphosphate" evidence="3">
    <location>
        <position position="50"/>
    </location>
</feature>
<gene>
    <name evidence="6" type="ORF">GP475_02385</name>
</gene>
<reference evidence="6 7" key="1">
    <citation type="submission" date="2019-12" db="EMBL/GenBank/DDBJ databases">
        <title>Corynebacterium sp. nov., isolated from feces of the Anser Albifrons in China.</title>
        <authorList>
            <person name="Liu Q."/>
        </authorList>
    </citation>
    <scope>NUCLEOTIDE SEQUENCE [LARGE SCALE GENOMIC DNA]</scope>
    <source>
        <strain evidence="6 7">4H37-19</strain>
    </source>
</reference>
<dbReference type="InterPro" id="IPR000792">
    <property type="entry name" value="Tscrpt_reg_LuxR_C"/>
</dbReference>
<protein>
    <submittedName>
        <fullName evidence="6">Response regulator</fullName>
    </submittedName>
</protein>
<keyword evidence="2" id="KW-0238">DNA-binding</keyword>
<dbReference type="GO" id="GO:0006355">
    <property type="term" value="P:regulation of DNA-templated transcription"/>
    <property type="evidence" value="ECO:0007669"/>
    <property type="project" value="InterPro"/>
</dbReference>
<feature type="domain" description="HTH luxR-type" evidence="4">
    <location>
        <begin position="133"/>
        <end position="198"/>
    </location>
</feature>
<dbReference type="Proteomes" id="UP000516320">
    <property type="component" value="Chromosome"/>
</dbReference>
<dbReference type="EMBL" id="CP046884">
    <property type="protein sequence ID" value="QNQ89611.1"/>
    <property type="molecule type" value="Genomic_DNA"/>
</dbReference>
<dbReference type="SMART" id="SM00448">
    <property type="entry name" value="REC"/>
    <property type="match status" value="1"/>
</dbReference>
<dbReference type="SMART" id="SM00421">
    <property type="entry name" value="HTH_LUXR"/>
    <property type="match status" value="1"/>
</dbReference>
<dbReference type="AlphaFoldDB" id="A0A7H0SM36"/>
<dbReference type="SUPFAM" id="SSF52172">
    <property type="entry name" value="CheY-like"/>
    <property type="match status" value="1"/>
</dbReference>
<dbReference type="PROSITE" id="PS50110">
    <property type="entry name" value="RESPONSE_REGULATORY"/>
    <property type="match status" value="1"/>
</dbReference>
<dbReference type="Pfam" id="PF00196">
    <property type="entry name" value="GerE"/>
    <property type="match status" value="1"/>
</dbReference>
<dbReference type="GO" id="GO:0000160">
    <property type="term" value="P:phosphorelay signal transduction system"/>
    <property type="evidence" value="ECO:0007669"/>
    <property type="project" value="InterPro"/>
</dbReference>
<dbReference type="PROSITE" id="PS00622">
    <property type="entry name" value="HTH_LUXR_1"/>
    <property type="match status" value="1"/>
</dbReference>
<sequence length="200" mass="21934">MIRVLIAEDQAAIRAAFSALISAQPDMTVVYAARNGLEAISHPADVAVLDIRMPIMDGIEAARKLQCPALMLTTFREESLILAALEAGAQGFLLKDSSPEMLLDAIRRIARGESYLDPTITATVLKHVHSSQTSVSTPGMTERESEILTLICQGLSNRRIADHLKIAETTVKTHIKNLLRKTDTSDRVNLVIWAARHDLI</sequence>
<dbReference type="Gene3D" id="3.40.50.2300">
    <property type="match status" value="1"/>
</dbReference>
<evidence type="ECO:0000313" key="7">
    <source>
        <dbReference type="Proteomes" id="UP000516320"/>
    </source>
</evidence>
<name>A0A7H0SM36_9CORY</name>
<evidence type="ECO:0000259" key="4">
    <source>
        <dbReference type="PROSITE" id="PS50043"/>
    </source>
</evidence>
<dbReference type="SUPFAM" id="SSF46894">
    <property type="entry name" value="C-terminal effector domain of the bipartite response regulators"/>
    <property type="match status" value="1"/>
</dbReference>
<evidence type="ECO:0000313" key="6">
    <source>
        <dbReference type="EMBL" id="QNQ89611.1"/>
    </source>
</evidence>
<dbReference type="InterPro" id="IPR016032">
    <property type="entry name" value="Sig_transdc_resp-reg_C-effctor"/>
</dbReference>
<dbReference type="CDD" id="cd17535">
    <property type="entry name" value="REC_NarL-like"/>
    <property type="match status" value="1"/>
</dbReference>
<evidence type="ECO:0000259" key="5">
    <source>
        <dbReference type="PROSITE" id="PS50110"/>
    </source>
</evidence>
<dbReference type="CDD" id="cd06170">
    <property type="entry name" value="LuxR_C_like"/>
    <property type="match status" value="1"/>
</dbReference>
<dbReference type="KEGG" id="cpoy:GP475_02385"/>
<dbReference type="PRINTS" id="PR00038">
    <property type="entry name" value="HTHLUXR"/>
</dbReference>
<dbReference type="Pfam" id="PF00072">
    <property type="entry name" value="Response_reg"/>
    <property type="match status" value="1"/>
</dbReference>
<dbReference type="PANTHER" id="PTHR43214">
    <property type="entry name" value="TWO-COMPONENT RESPONSE REGULATOR"/>
    <property type="match status" value="1"/>
</dbReference>
<dbReference type="InterPro" id="IPR011006">
    <property type="entry name" value="CheY-like_superfamily"/>
</dbReference>
<keyword evidence="7" id="KW-1185">Reference proteome</keyword>
<evidence type="ECO:0000256" key="1">
    <source>
        <dbReference type="ARBA" id="ARBA00022553"/>
    </source>
</evidence>
<proteinExistence type="predicted"/>
<dbReference type="PANTHER" id="PTHR43214:SF43">
    <property type="entry name" value="TWO-COMPONENT RESPONSE REGULATOR"/>
    <property type="match status" value="1"/>
</dbReference>
<evidence type="ECO:0000256" key="3">
    <source>
        <dbReference type="PROSITE-ProRule" id="PRU00169"/>
    </source>
</evidence>
<dbReference type="PROSITE" id="PS50043">
    <property type="entry name" value="HTH_LUXR_2"/>
    <property type="match status" value="1"/>
</dbReference>
<dbReference type="InterPro" id="IPR058245">
    <property type="entry name" value="NreC/VraR/RcsB-like_REC"/>
</dbReference>